<protein>
    <recommendedName>
        <fullName evidence="6">Mid2 domain-containing protein</fullName>
    </recommendedName>
</protein>
<evidence type="ECO:0000256" key="3">
    <source>
        <dbReference type="SAM" id="SignalP"/>
    </source>
</evidence>
<feature type="compositionally biased region" description="Basic residues" evidence="1">
    <location>
        <begin position="343"/>
        <end position="363"/>
    </location>
</feature>
<feature type="compositionally biased region" description="Low complexity" evidence="1">
    <location>
        <begin position="145"/>
        <end position="163"/>
    </location>
</feature>
<dbReference type="AlphaFoldDB" id="A0A6A6XM49"/>
<feature type="chain" id="PRO_5025659808" description="Mid2 domain-containing protein" evidence="3">
    <location>
        <begin position="29"/>
        <end position="433"/>
    </location>
</feature>
<evidence type="ECO:0000256" key="2">
    <source>
        <dbReference type="SAM" id="Phobius"/>
    </source>
</evidence>
<gene>
    <name evidence="4" type="ORF">K505DRAFT_405621</name>
</gene>
<evidence type="ECO:0000256" key="1">
    <source>
        <dbReference type="SAM" id="MobiDB-lite"/>
    </source>
</evidence>
<dbReference type="OrthoDB" id="5338512at2759"/>
<organism evidence="4 5">
    <name type="scientific">Melanomma pulvis-pyrius CBS 109.77</name>
    <dbReference type="NCBI Taxonomy" id="1314802"/>
    <lineage>
        <taxon>Eukaryota</taxon>
        <taxon>Fungi</taxon>
        <taxon>Dikarya</taxon>
        <taxon>Ascomycota</taxon>
        <taxon>Pezizomycotina</taxon>
        <taxon>Dothideomycetes</taxon>
        <taxon>Pleosporomycetidae</taxon>
        <taxon>Pleosporales</taxon>
        <taxon>Melanommataceae</taxon>
        <taxon>Melanomma</taxon>
    </lineage>
</organism>
<evidence type="ECO:0000313" key="5">
    <source>
        <dbReference type="Proteomes" id="UP000799757"/>
    </source>
</evidence>
<evidence type="ECO:0000313" key="4">
    <source>
        <dbReference type="EMBL" id="KAF2797656.1"/>
    </source>
</evidence>
<name>A0A6A6XM49_9PLEO</name>
<dbReference type="EMBL" id="MU001801">
    <property type="protein sequence ID" value="KAF2797656.1"/>
    <property type="molecule type" value="Genomic_DNA"/>
</dbReference>
<sequence length="433" mass="45918">MGPSMGPPKLSRLSLLFSISTLVCTTLAQDITTLETKTCGSVPGLIQCGAGFPSEFCCPSTATCTPLNSTGVIAAICCPEGQDCSYIQPITCDINQLNATLHPDNQVHLSDTKDIQLPTCGNSGQCCPLGYECAGGGMCSAITKAPSPTSSPSSTPSPTKAPSVSQTEAATAPPVVQSEQGFNGRSFAAGLFPGIVFGALGTLGLIWLIKKRRESQEKTRYSGDFGHVARTISDPIYDPQYSTRSDFIRSNSRSTRGQQSPNSTTGMVQRSKDQNSGGMTPKIKSIWERTPKLGFGGFGSNTNTSNANLGTALLATPKPLPPAIRAGHHSDPYTTPNQTPIRHSSRSRSRSKSTKKSHSKRPAAPRSTSTETIDVLMPAPSFLAPPQGPGMRENRFTQDSGHTTFTKLMARAGYEEGGREEGRAWSISRVVLA</sequence>
<feature type="transmembrane region" description="Helical" evidence="2">
    <location>
        <begin position="187"/>
        <end position="209"/>
    </location>
</feature>
<accession>A0A6A6XM49</accession>
<feature type="region of interest" description="Disordered" evidence="1">
    <location>
        <begin position="236"/>
        <end position="282"/>
    </location>
</feature>
<keyword evidence="2" id="KW-0812">Transmembrane</keyword>
<feature type="region of interest" description="Disordered" evidence="1">
    <location>
        <begin position="145"/>
        <end position="176"/>
    </location>
</feature>
<feature type="compositionally biased region" description="Polar residues" evidence="1">
    <location>
        <begin position="332"/>
        <end position="341"/>
    </location>
</feature>
<feature type="signal peptide" evidence="3">
    <location>
        <begin position="1"/>
        <end position="28"/>
    </location>
</feature>
<reference evidence="4" key="1">
    <citation type="journal article" date="2020" name="Stud. Mycol.">
        <title>101 Dothideomycetes genomes: a test case for predicting lifestyles and emergence of pathogens.</title>
        <authorList>
            <person name="Haridas S."/>
            <person name="Albert R."/>
            <person name="Binder M."/>
            <person name="Bloem J."/>
            <person name="Labutti K."/>
            <person name="Salamov A."/>
            <person name="Andreopoulos B."/>
            <person name="Baker S."/>
            <person name="Barry K."/>
            <person name="Bills G."/>
            <person name="Bluhm B."/>
            <person name="Cannon C."/>
            <person name="Castanera R."/>
            <person name="Culley D."/>
            <person name="Daum C."/>
            <person name="Ezra D."/>
            <person name="Gonzalez J."/>
            <person name="Henrissat B."/>
            <person name="Kuo A."/>
            <person name="Liang C."/>
            <person name="Lipzen A."/>
            <person name="Lutzoni F."/>
            <person name="Magnuson J."/>
            <person name="Mondo S."/>
            <person name="Nolan M."/>
            <person name="Ohm R."/>
            <person name="Pangilinan J."/>
            <person name="Park H.-J."/>
            <person name="Ramirez L."/>
            <person name="Alfaro M."/>
            <person name="Sun H."/>
            <person name="Tritt A."/>
            <person name="Yoshinaga Y."/>
            <person name="Zwiers L.-H."/>
            <person name="Turgeon B."/>
            <person name="Goodwin S."/>
            <person name="Spatafora J."/>
            <person name="Crous P."/>
            <person name="Grigoriev I."/>
        </authorList>
    </citation>
    <scope>NUCLEOTIDE SEQUENCE</scope>
    <source>
        <strain evidence="4">CBS 109.77</strain>
    </source>
</reference>
<feature type="region of interest" description="Disordered" evidence="1">
    <location>
        <begin position="312"/>
        <end position="380"/>
    </location>
</feature>
<feature type="compositionally biased region" description="Polar residues" evidence="1">
    <location>
        <begin position="240"/>
        <end position="278"/>
    </location>
</feature>
<keyword evidence="5" id="KW-1185">Reference proteome</keyword>
<keyword evidence="2" id="KW-0472">Membrane</keyword>
<keyword evidence="2" id="KW-1133">Transmembrane helix</keyword>
<keyword evidence="3" id="KW-0732">Signal</keyword>
<proteinExistence type="predicted"/>
<evidence type="ECO:0008006" key="6">
    <source>
        <dbReference type="Google" id="ProtNLM"/>
    </source>
</evidence>
<dbReference type="Proteomes" id="UP000799757">
    <property type="component" value="Unassembled WGS sequence"/>
</dbReference>